<dbReference type="AlphaFoldDB" id="A0A4Y2VT99"/>
<sequence length="138" mass="15899">MPEASESCLLDNPTLEHMKIPTEITISSKAIYFPRLKNRPERIVLRQTRECTQRKEGSGVKRDPNAPKVSKALYVRFGRQFLDEDTPGEFLLGSHPELDSNRINIVRRVFRRAQRIARSKNRRSVIDSDVLLAMPPQT</sequence>
<keyword evidence="2" id="KW-1185">Reference proteome</keyword>
<proteinExistence type="predicted"/>
<name>A0A4Y2VT99_ARAVE</name>
<comment type="caution">
    <text evidence="1">The sequence shown here is derived from an EMBL/GenBank/DDBJ whole genome shotgun (WGS) entry which is preliminary data.</text>
</comment>
<protein>
    <submittedName>
        <fullName evidence="1">Uncharacterized protein</fullName>
    </submittedName>
</protein>
<evidence type="ECO:0000313" key="1">
    <source>
        <dbReference type="EMBL" id="GBO27901.1"/>
    </source>
</evidence>
<accession>A0A4Y2VT99</accession>
<organism evidence="1 2">
    <name type="scientific">Araneus ventricosus</name>
    <name type="common">Orbweaver spider</name>
    <name type="synonym">Epeira ventricosa</name>
    <dbReference type="NCBI Taxonomy" id="182803"/>
    <lineage>
        <taxon>Eukaryota</taxon>
        <taxon>Metazoa</taxon>
        <taxon>Ecdysozoa</taxon>
        <taxon>Arthropoda</taxon>
        <taxon>Chelicerata</taxon>
        <taxon>Arachnida</taxon>
        <taxon>Araneae</taxon>
        <taxon>Araneomorphae</taxon>
        <taxon>Entelegynae</taxon>
        <taxon>Araneoidea</taxon>
        <taxon>Araneidae</taxon>
        <taxon>Araneus</taxon>
    </lineage>
</organism>
<dbReference type="Proteomes" id="UP000499080">
    <property type="component" value="Unassembled WGS sequence"/>
</dbReference>
<reference evidence="1 2" key="1">
    <citation type="journal article" date="2019" name="Sci. Rep.">
        <title>Orb-weaving spider Araneus ventricosus genome elucidates the spidroin gene catalogue.</title>
        <authorList>
            <person name="Kono N."/>
            <person name="Nakamura H."/>
            <person name="Ohtoshi R."/>
            <person name="Moran D.A.P."/>
            <person name="Shinohara A."/>
            <person name="Yoshida Y."/>
            <person name="Fujiwara M."/>
            <person name="Mori M."/>
            <person name="Tomita M."/>
            <person name="Arakawa K."/>
        </authorList>
    </citation>
    <scope>NUCLEOTIDE SEQUENCE [LARGE SCALE GENOMIC DNA]</scope>
</reference>
<gene>
    <name evidence="1" type="ORF">AVEN_275549_1</name>
</gene>
<evidence type="ECO:0000313" key="2">
    <source>
        <dbReference type="Proteomes" id="UP000499080"/>
    </source>
</evidence>
<dbReference type="EMBL" id="BGPR01050941">
    <property type="protein sequence ID" value="GBO27901.1"/>
    <property type="molecule type" value="Genomic_DNA"/>
</dbReference>